<reference evidence="8" key="1">
    <citation type="submission" date="2015-07" db="EMBL/GenBank/DDBJ databases">
        <title>MeaNS - Measles Nucleotide Surveillance Program.</title>
        <authorList>
            <person name="Tran T."/>
            <person name="Druce J."/>
        </authorList>
    </citation>
    <scope>NUCLEOTIDE SEQUENCE</scope>
    <source>
        <strain evidence="8">UCB-OBI-ISO-001</strain>
        <tissue evidence="8">Gonad</tissue>
    </source>
</reference>
<dbReference type="PANTHER" id="PTHR24064">
    <property type="entry name" value="SOLUTE CARRIER FAMILY 22 MEMBER"/>
    <property type="match status" value="1"/>
</dbReference>
<evidence type="ECO:0000256" key="2">
    <source>
        <dbReference type="ARBA" id="ARBA00022692"/>
    </source>
</evidence>
<keyword evidence="4 6" id="KW-0472">Membrane</keyword>
<organism evidence="8">
    <name type="scientific">Octopus bimaculoides</name>
    <name type="common">California two-spotted octopus</name>
    <dbReference type="NCBI Taxonomy" id="37653"/>
    <lineage>
        <taxon>Eukaryota</taxon>
        <taxon>Metazoa</taxon>
        <taxon>Spiralia</taxon>
        <taxon>Lophotrochozoa</taxon>
        <taxon>Mollusca</taxon>
        <taxon>Cephalopoda</taxon>
        <taxon>Coleoidea</taxon>
        <taxon>Octopodiformes</taxon>
        <taxon>Octopoda</taxon>
        <taxon>Incirrata</taxon>
        <taxon>Octopodidae</taxon>
        <taxon>Octopus</taxon>
    </lineage>
</organism>
<dbReference type="Gene3D" id="1.20.1250.20">
    <property type="entry name" value="MFS general substrate transporter like domains"/>
    <property type="match status" value="1"/>
</dbReference>
<evidence type="ECO:0000256" key="4">
    <source>
        <dbReference type="ARBA" id="ARBA00023136"/>
    </source>
</evidence>
<feature type="transmembrane region" description="Helical" evidence="6">
    <location>
        <begin position="245"/>
        <end position="265"/>
    </location>
</feature>
<sequence>GLSVATYTLMLELFPVSSRTLMSGLSGVTWGLCVLPIAPVAYLFRNYSWRINNIVYSSCHVMAFFQLWYLEESLRWLVTNGDVERSKKIIKRAAKENGVDFDPIWDKMQTILIPLATIKNKDTKRSKEKLKHQQEVKEEGFLTIFTNSLARKMTLIVSIISFMNSVTYTAVYMISPSLAGNRFLNFFLFSLTEVCGNITMAMTLFRVTRRVAIAFFLGTAGVALFLAVAVLYFGDGSSVYSVLNIIFSLLGMFGISASFCLMWIYTTEVYPTNLRNIGLGFLTFSGNVGTMLSPYSRVLMDIIPWVPETVCSIGCILSVFLLYFMPETKRMQMPSSMSDIRKQMVLQKIFKWGNSGKETGSSDREGTTSSELTKTDT</sequence>
<evidence type="ECO:0000259" key="7">
    <source>
        <dbReference type="PROSITE" id="PS50850"/>
    </source>
</evidence>
<name>A0A0L8I103_OCTBM</name>
<feature type="transmembrane region" description="Helical" evidence="6">
    <location>
        <begin position="186"/>
        <end position="205"/>
    </location>
</feature>
<evidence type="ECO:0000313" key="8">
    <source>
        <dbReference type="EMBL" id="KOF94720.1"/>
    </source>
</evidence>
<feature type="transmembrane region" description="Helical" evidence="6">
    <location>
        <begin position="212"/>
        <end position="233"/>
    </location>
</feature>
<keyword evidence="2 6" id="KW-0812">Transmembrane</keyword>
<dbReference type="PROSITE" id="PS50850">
    <property type="entry name" value="MFS"/>
    <property type="match status" value="1"/>
</dbReference>
<feature type="transmembrane region" description="Helical" evidence="6">
    <location>
        <begin position="277"/>
        <end position="296"/>
    </location>
</feature>
<evidence type="ECO:0000256" key="3">
    <source>
        <dbReference type="ARBA" id="ARBA00022989"/>
    </source>
</evidence>
<feature type="transmembrane region" description="Helical" evidence="6">
    <location>
        <begin position="302"/>
        <end position="324"/>
    </location>
</feature>
<evidence type="ECO:0000256" key="5">
    <source>
        <dbReference type="SAM" id="MobiDB-lite"/>
    </source>
</evidence>
<dbReference type="SUPFAM" id="SSF103473">
    <property type="entry name" value="MFS general substrate transporter"/>
    <property type="match status" value="1"/>
</dbReference>
<comment type="subcellular location">
    <subcellularLocation>
        <location evidence="1">Membrane</location>
        <topology evidence="1">Multi-pass membrane protein</topology>
    </subcellularLocation>
</comment>
<gene>
    <name evidence="8" type="ORF">OCBIM_22000765mg</name>
</gene>
<accession>A0A0L8I103</accession>
<dbReference type="InterPro" id="IPR005828">
    <property type="entry name" value="MFS_sugar_transport-like"/>
</dbReference>
<feature type="transmembrane region" description="Helical" evidence="6">
    <location>
        <begin position="155"/>
        <end position="174"/>
    </location>
</feature>
<feature type="compositionally biased region" description="Polar residues" evidence="5">
    <location>
        <begin position="367"/>
        <end position="377"/>
    </location>
</feature>
<dbReference type="InterPro" id="IPR036259">
    <property type="entry name" value="MFS_trans_sf"/>
</dbReference>
<dbReference type="GO" id="GO:0016020">
    <property type="term" value="C:membrane"/>
    <property type="evidence" value="ECO:0007669"/>
    <property type="project" value="UniProtKB-SubCell"/>
</dbReference>
<protein>
    <recommendedName>
        <fullName evidence="7">Major facilitator superfamily (MFS) profile domain-containing protein</fullName>
    </recommendedName>
</protein>
<feature type="region of interest" description="Disordered" evidence="5">
    <location>
        <begin position="355"/>
        <end position="377"/>
    </location>
</feature>
<proteinExistence type="predicted"/>
<dbReference type="InterPro" id="IPR020846">
    <property type="entry name" value="MFS_dom"/>
</dbReference>
<feature type="non-terminal residue" evidence="8">
    <location>
        <position position="1"/>
    </location>
</feature>
<feature type="transmembrane region" description="Helical" evidence="6">
    <location>
        <begin position="20"/>
        <end position="44"/>
    </location>
</feature>
<feature type="domain" description="Major facilitator superfamily (MFS) profile" evidence="7">
    <location>
        <begin position="1"/>
        <end position="329"/>
    </location>
</feature>
<dbReference type="Pfam" id="PF00083">
    <property type="entry name" value="Sugar_tr"/>
    <property type="match status" value="1"/>
</dbReference>
<dbReference type="OrthoDB" id="6154409at2759"/>
<dbReference type="EMBL" id="KQ416879">
    <property type="protein sequence ID" value="KOF94720.1"/>
    <property type="molecule type" value="Genomic_DNA"/>
</dbReference>
<dbReference type="GO" id="GO:0022857">
    <property type="term" value="F:transmembrane transporter activity"/>
    <property type="evidence" value="ECO:0007669"/>
    <property type="project" value="InterPro"/>
</dbReference>
<dbReference type="AlphaFoldDB" id="A0A0L8I103"/>
<evidence type="ECO:0000256" key="1">
    <source>
        <dbReference type="ARBA" id="ARBA00004141"/>
    </source>
</evidence>
<keyword evidence="3 6" id="KW-1133">Transmembrane helix</keyword>
<evidence type="ECO:0000256" key="6">
    <source>
        <dbReference type="SAM" id="Phobius"/>
    </source>
</evidence>